<feature type="chain" id="PRO_5047201546" evidence="1">
    <location>
        <begin position="38"/>
        <end position="169"/>
    </location>
</feature>
<proteinExistence type="predicted"/>
<evidence type="ECO:0000313" key="2">
    <source>
        <dbReference type="EMBL" id="GAA0536330.1"/>
    </source>
</evidence>
<protein>
    <submittedName>
        <fullName evidence="2">Uncharacterized protein</fullName>
    </submittedName>
</protein>
<keyword evidence="1" id="KW-0732">Signal</keyword>
<sequence length="169" mass="17029">MVPFHAAPPRRTRRVVHAAAPALVAGATTLSALPASAVVGNADYGTPAIKPATSYLSGAVGATGDPAVTVKAGQSGADADELTVSATATTHGSVTETGDVSSYQGLREDLVDRDKANRDRLGFAKGTADGQVPEQIDGFNVEGLEFAPGSGSTAYLGFRAPPVPPAMNP</sequence>
<gene>
    <name evidence="2" type="ORF">GCM10010390_42710</name>
</gene>
<reference evidence="3" key="1">
    <citation type="journal article" date="2019" name="Int. J. Syst. Evol. Microbiol.">
        <title>The Global Catalogue of Microorganisms (GCM) 10K type strain sequencing project: providing services to taxonomists for standard genome sequencing and annotation.</title>
        <authorList>
            <consortium name="The Broad Institute Genomics Platform"/>
            <consortium name="The Broad Institute Genome Sequencing Center for Infectious Disease"/>
            <person name="Wu L."/>
            <person name="Ma J."/>
        </authorList>
    </citation>
    <scope>NUCLEOTIDE SEQUENCE [LARGE SCALE GENOMIC DNA]</scope>
    <source>
        <strain evidence="3">JCM 5052</strain>
    </source>
</reference>
<dbReference type="EMBL" id="BAAABZ010000044">
    <property type="protein sequence ID" value="GAA0536330.1"/>
    <property type="molecule type" value="Genomic_DNA"/>
</dbReference>
<name>A0ABP3N8C7_9ACTN</name>
<feature type="signal peptide" evidence="1">
    <location>
        <begin position="1"/>
        <end position="37"/>
    </location>
</feature>
<dbReference type="Proteomes" id="UP001501576">
    <property type="component" value="Unassembled WGS sequence"/>
</dbReference>
<keyword evidence="3" id="KW-1185">Reference proteome</keyword>
<evidence type="ECO:0000256" key="1">
    <source>
        <dbReference type="SAM" id="SignalP"/>
    </source>
</evidence>
<organism evidence="2 3">
    <name type="scientific">Streptomyces mordarskii</name>
    <dbReference type="NCBI Taxonomy" id="1226758"/>
    <lineage>
        <taxon>Bacteria</taxon>
        <taxon>Bacillati</taxon>
        <taxon>Actinomycetota</taxon>
        <taxon>Actinomycetes</taxon>
        <taxon>Kitasatosporales</taxon>
        <taxon>Streptomycetaceae</taxon>
        <taxon>Streptomyces</taxon>
    </lineage>
</organism>
<dbReference type="RefSeq" id="WP_346160090.1">
    <property type="nucleotide sequence ID" value="NZ_BAAABZ010000044.1"/>
</dbReference>
<evidence type="ECO:0000313" key="3">
    <source>
        <dbReference type="Proteomes" id="UP001501576"/>
    </source>
</evidence>
<comment type="caution">
    <text evidence="2">The sequence shown here is derived from an EMBL/GenBank/DDBJ whole genome shotgun (WGS) entry which is preliminary data.</text>
</comment>
<accession>A0ABP3N8C7</accession>